<gene>
    <name evidence="5 6" type="primary">rpmC</name>
    <name evidence="6" type="ORF">FUAX_33730</name>
</gene>
<reference evidence="6 7" key="1">
    <citation type="submission" date="2021-12" db="EMBL/GenBank/DDBJ databases">
        <title>Genome sequencing of bacteria with rrn-lacking chromosome and rrn-plasmid.</title>
        <authorList>
            <person name="Anda M."/>
            <person name="Iwasaki W."/>
        </authorList>
    </citation>
    <scope>NUCLEOTIDE SEQUENCE [LARGE SCALE GENOMIC DNA]</scope>
    <source>
        <strain evidence="6 7">DSM 100852</strain>
    </source>
</reference>
<keyword evidence="2 5" id="KW-0689">Ribosomal protein</keyword>
<dbReference type="InterPro" id="IPR001854">
    <property type="entry name" value="Ribosomal_uL29"/>
</dbReference>
<dbReference type="Gene3D" id="1.10.287.310">
    <property type="match status" value="1"/>
</dbReference>
<evidence type="ECO:0000256" key="5">
    <source>
        <dbReference type="HAMAP-Rule" id="MF_00374"/>
    </source>
</evidence>
<dbReference type="EMBL" id="AP025314">
    <property type="protein sequence ID" value="BDD10941.1"/>
    <property type="molecule type" value="Genomic_DNA"/>
</dbReference>
<dbReference type="Pfam" id="PF00831">
    <property type="entry name" value="Ribosomal_L29"/>
    <property type="match status" value="1"/>
</dbReference>
<dbReference type="CDD" id="cd00427">
    <property type="entry name" value="Ribosomal_L29_HIP"/>
    <property type="match status" value="1"/>
</dbReference>
<dbReference type="KEGG" id="fax:FUAX_33730"/>
<accession>A0AAU9CFJ9</accession>
<dbReference type="GO" id="GO:0003735">
    <property type="term" value="F:structural constituent of ribosome"/>
    <property type="evidence" value="ECO:0007669"/>
    <property type="project" value="InterPro"/>
</dbReference>
<dbReference type="InterPro" id="IPR036049">
    <property type="entry name" value="Ribosomal_uL29_sf"/>
</dbReference>
<keyword evidence="7" id="KW-1185">Reference proteome</keyword>
<dbReference type="HAMAP" id="MF_00374">
    <property type="entry name" value="Ribosomal_uL29"/>
    <property type="match status" value="1"/>
</dbReference>
<comment type="similarity">
    <text evidence="1 5">Belongs to the universal ribosomal protein uL29 family.</text>
</comment>
<dbReference type="RefSeq" id="WP_338392468.1">
    <property type="nucleotide sequence ID" value="NZ_AP025314.1"/>
</dbReference>
<evidence type="ECO:0000256" key="3">
    <source>
        <dbReference type="ARBA" id="ARBA00023274"/>
    </source>
</evidence>
<dbReference type="InterPro" id="IPR018254">
    <property type="entry name" value="Ribosomal_uL29_CS"/>
</dbReference>
<dbReference type="GO" id="GO:1990904">
    <property type="term" value="C:ribonucleoprotein complex"/>
    <property type="evidence" value="ECO:0007669"/>
    <property type="project" value="UniProtKB-KW"/>
</dbReference>
<evidence type="ECO:0000313" key="7">
    <source>
        <dbReference type="Proteomes" id="UP001348817"/>
    </source>
</evidence>
<sequence length="64" mass="7501">MKNSEIAQLNKEELIEKIGSEEETLQKLRFAHAISNIENPMKLRQARKTIARLKTRLRQLELAK</sequence>
<organism evidence="6 7">
    <name type="scientific">Fulvitalea axinellae</name>
    <dbReference type="NCBI Taxonomy" id="1182444"/>
    <lineage>
        <taxon>Bacteria</taxon>
        <taxon>Pseudomonadati</taxon>
        <taxon>Bacteroidota</taxon>
        <taxon>Cytophagia</taxon>
        <taxon>Cytophagales</taxon>
        <taxon>Persicobacteraceae</taxon>
        <taxon>Fulvitalea</taxon>
    </lineage>
</organism>
<evidence type="ECO:0000256" key="1">
    <source>
        <dbReference type="ARBA" id="ARBA00009254"/>
    </source>
</evidence>
<keyword evidence="3 5" id="KW-0687">Ribonucleoprotein</keyword>
<dbReference type="SUPFAM" id="SSF46561">
    <property type="entry name" value="Ribosomal protein L29 (L29p)"/>
    <property type="match status" value="1"/>
</dbReference>
<proteinExistence type="inferred from homology"/>
<evidence type="ECO:0000256" key="4">
    <source>
        <dbReference type="ARBA" id="ARBA00035204"/>
    </source>
</evidence>
<dbReference type="AlphaFoldDB" id="A0AAU9CFJ9"/>
<evidence type="ECO:0000256" key="2">
    <source>
        <dbReference type="ARBA" id="ARBA00022980"/>
    </source>
</evidence>
<dbReference type="Proteomes" id="UP001348817">
    <property type="component" value="Chromosome"/>
</dbReference>
<dbReference type="GO" id="GO:0006412">
    <property type="term" value="P:translation"/>
    <property type="evidence" value="ECO:0007669"/>
    <property type="project" value="UniProtKB-UniRule"/>
</dbReference>
<name>A0AAU9CFJ9_9BACT</name>
<dbReference type="NCBIfam" id="TIGR00012">
    <property type="entry name" value="L29"/>
    <property type="match status" value="1"/>
</dbReference>
<dbReference type="GO" id="GO:0005840">
    <property type="term" value="C:ribosome"/>
    <property type="evidence" value="ECO:0007669"/>
    <property type="project" value="UniProtKB-KW"/>
</dbReference>
<dbReference type="PROSITE" id="PS00579">
    <property type="entry name" value="RIBOSOMAL_L29"/>
    <property type="match status" value="1"/>
</dbReference>
<evidence type="ECO:0000313" key="6">
    <source>
        <dbReference type="EMBL" id="BDD10941.1"/>
    </source>
</evidence>
<protein>
    <recommendedName>
        <fullName evidence="4 5">Large ribosomal subunit protein uL29</fullName>
    </recommendedName>
</protein>